<dbReference type="EMBL" id="CADEAL010000269">
    <property type="protein sequence ID" value="CAB1417576.1"/>
    <property type="molecule type" value="Genomic_DNA"/>
</dbReference>
<sequence length="292" mass="30587">MDMHRVYEKEVPPPAMSEAPKVAELAADTEAATAGISPGVPAVQPPHTLQPYQRPSLDFTSPQAMQSPPQGLAQTTPLTYVSPQEVMGGAHMPKPVAPVTLPTATSQLSGGQPLPLIPQQLPYAVDPNQAQTQGGYPAPQLHAGVGTQGSVRQPDFIQPTAPFQTQVQPPLPHGTGIPITPVPGVSAQPAVSITQQLPHQGQPQNLPSQPLPHQQPRSTAPFAHTHGTHYMPLTALQADLQPILTPGTTLTHVPGGGSSIRTSHLEDAQRLLLQHQGLLGLPRLAVAVVTGA</sequence>
<comment type="caution">
    <text evidence="2">The sequence shown here is derived from an EMBL/GenBank/DDBJ whole genome shotgun (WGS) entry which is preliminary data.</text>
</comment>
<feature type="region of interest" description="Disordered" evidence="1">
    <location>
        <begin position="127"/>
        <end position="152"/>
    </location>
</feature>
<accession>A0A9N7TR20</accession>
<dbReference type="Proteomes" id="UP001153269">
    <property type="component" value="Unassembled WGS sequence"/>
</dbReference>
<gene>
    <name evidence="2" type="ORF">PLEPLA_LOCUS5381</name>
</gene>
<organism evidence="2 3">
    <name type="scientific">Pleuronectes platessa</name>
    <name type="common">European plaice</name>
    <dbReference type="NCBI Taxonomy" id="8262"/>
    <lineage>
        <taxon>Eukaryota</taxon>
        <taxon>Metazoa</taxon>
        <taxon>Chordata</taxon>
        <taxon>Craniata</taxon>
        <taxon>Vertebrata</taxon>
        <taxon>Euteleostomi</taxon>
        <taxon>Actinopterygii</taxon>
        <taxon>Neopterygii</taxon>
        <taxon>Teleostei</taxon>
        <taxon>Neoteleostei</taxon>
        <taxon>Acanthomorphata</taxon>
        <taxon>Carangaria</taxon>
        <taxon>Pleuronectiformes</taxon>
        <taxon>Pleuronectoidei</taxon>
        <taxon>Pleuronectidae</taxon>
        <taxon>Pleuronectes</taxon>
    </lineage>
</organism>
<feature type="region of interest" description="Disordered" evidence="1">
    <location>
        <begin position="198"/>
        <end position="225"/>
    </location>
</feature>
<evidence type="ECO:0000313" key="3">
    <source>
        <dbReference type="Proteomes" id="UP001153269"/>
    </source>
</evidence>
<proteinExistence type="predicted"/>
<reference evidence="2" key="1">
    <citation type="submission" date="2020-03" db="EMBL/GenBank/DDBJ databases">
        <authorList>
            <person name="Weist P."/>
        </authorList>
    </citation>
    <scope>NUCLEOTIDE SEQUENCE</scope>
</reference>
<name>A0A9N7TR20_PLEPL</name>
<protein>
    <submittedName>
        <fullName evidence="2">Uncharacterized protein</fullName>
    </submittedName>
</protein>
<dbReference type="AlphaFoldDB" id="A0A9N7TR20"/>
<evidence type="ECO:0000256" key="1">
    <source>
        <dbReference type="SAM" id="MobiDB-lite"/>
    </source>
</evidence>
<feature type="compositionally biased region" description="Polar residues" evidence="1">
    <location>
        <begin position="198"/>
        <end position="218"/>
    </location>
</feature>
<keyword evidence="3" id="KW-1185">Reference proteome</keyword>
<evidence type="ECO:0000313" key="2">
    <source>
        <dbReference type="EMBL" id="CAB1417576.1"/>
    </source>
</evidence>